<dbReference type="GO" id="GO:0016020">
    <property type="term" value="C:membrane"/>
    <property type="evidence" value="ECO:0007669"/>
    <property type="project" value="UniProtKB-SubCell"/>
</dbReference>
<keyword evidence="4" id="KW-0732">Signal</keyword>
<protein>
    <recommendedName>
        <fullName evidence="5">Ig-like domain-containing protein</fullName>
    </recommendedName>
</protein>
<dbReference type="Pfam" id="PF13927">
    <property type="entry name" value="Ig_3"/>
    <property type="match status" value="1"/>
</dbReference>
<organism evidence="6 7">
    <name type="scientific">Strigamia maritima</name>
    <name type="common">European centipede</name>
    <name type="synonym">Geophilus maritimus</name>
    <dbReference type="NCBI Taxonomy" id="126957"/>
    <lineage>
        <taxon>Eukaryota</taxon>
        <taxon>Metazoa</taxon>
        <taxon>Ecdysozoa</taxon>
        <taxon>Arthropoda</taxon>
        <taxon>Myriapoda</taxon>
        <taxon>Chilopoda</taxon>
        <taxon>Pleurostigmophora</taxon>
        <taxon>Geophilomorpha</taxon>
        <taxon>Linotaeniidae</taxon>
        <taxon>Strigamia</taxon>
    </lineage>
</organism>
<comment type="subcellular location">
    <subcellularLocation>
        <location evidence="1">Membrane</location>
        <topology evidence="1">Single-pass membrane protein</topology>
    </subcellularLocation>
</comment>
<evidence type="ECO:0000256" key="3">
    <source>
        <dbReference type="ARBA" id="ARBA00023157"/>
    </source>
</evidence>
<dbReference type="InterPro" id="IPR013783">
    <property type="entry name" value="Ig-like_fold"/>
</dbReference>
<dbReference type="eggNOG" id="KOG3515">
    <property type="taxonomic scope" value="Eukaryota"/>
</dbReference>
<reference evidence="6" key="2">
    <citation type="submission" date="2015-02" db="UniProtKB">
        <authorList>
            <consortium name="EnsemblMetazoa"/>
        </authorList>
    </citation>
    <scope>IDENTIFICATION</scope>
</reference>
<dbReference type="Proteomes" id="UP000014500">
    <property type="component" value="Unassembled WGS sequence"/>
</dbReference>
<evidence type="ECO:0000256" key="1">
    <source>
        <dbReference type="ARBA" id="ARBA00004167"/>
    </source>
</evidence>
<dbReference type="PhylomeDB" id="T1JAP8"/>
<name>T1JAP8_STRMM</name>
<dbReference type="STRING" id="126957.T1JAP8"/>
<dbReference type="SMART" id="SM00409">
    <property type="entry name" value="IG"/>
    <property type="match status" value="4"/>
</dbReference>
<dbReference type="SUPFAM" id="SSF48726">
    <property type="entry name" value="Immunoglobulin"/>
    <property type="match status" value="4"/>
</dbReference>
<dbReference type="InterPro" id="IPR003598">
    <property type="entry name" value="Ig_sub2"/>
</dbReference>
<dbReference type="InterPro" id="IPR003599">
    <property type="entry name" value="Ig_sub"/>
</dbReference>
<dbReference type="InterPro" id="IPR007110">
    <property type="entry name" value="Ig-like_dom"/>
</dbReference>
<dbReference type="HOGENOM" id="CLU_499312_0_0_1"/>
<proteinExistence type="predicted"/>
<evidence type="ECO:0000259" key="5">
    <source>
        <dbReference type="PROSITE" id="PS50835"/>
    </source>
</evidence>
<keyword evidence="3" id="KW-1015">Disulfide bond</keyword>
<feature type="domain" description="Ig-like" evidence="5">
    <location>
        <begin position="154"/>
        <end position="248"/>
    </location>
</feature>
<feature type="chain" id="PRO_5004590346" description="Ig-like domain-containing protein" evidence="4">
    <location>
        <begin position="25"/>
        <end position="546"/>
    </location>
</feature>
<dbReference type="EMBL" id="JH432002">
    <property type="status" value="NOT_ANNOTATED_CDS"/>
    <property type="molecule type" value="Genomic_DNA"/>
</dbReference>
<evidence type="ECO:0000313" key="6">
    <source>
        <dbReference type="EnsemblMetazoa" id="SMAR010817-PA"/>
    </source>
</evidence>
<dbReference type="SMART" id="SM00408">
    <property type="entry name" value="IGc2"/>
    <property type="match status" value="1"/>
</dbReference>
<dbReference type="InterPro" id="IPR036179">
    <property type="entry name" value="Ig-like_dom_sf"/>
</dbReference>
<dbReference type="InterPro" id="IPR013162">
    <property type="entry name" value="CD80_C2-set"/>
</dbReference>
<dbReference type="PANTHER" id="PTHR23278">
    <property type="entry name" value="SIDESTEP PROTEIN"/>
    <property type="match status" value="1"/>
</dbReference>
<dbReference type="PANTHER" id="PTHR23278:SF32">
    <property type="entry name" value="NEUROMUSCULIN, ISOFORM E"/>
    <property type="match status" value="1"/>
</dbReference>
<feature type="signal peptide" evidence="4">
    <location>
        <begin position="1"/>
        <end position="24"/>
    </location>
</feature>
<evidence type="ECO:0000313" key="7">
    <source>
        <dbReference type="Proteomes" id="UP000014500"/>
    </source>
</evidence>
<evidence type="ECO:0000256" key="4">
    <source>
        <dbReference type="SAM" id="SignalP"/>
    </source>
</evidence>
<sequence>MGVSGPKTTLIVLLINTVIHVVSSFSTTEPSAIHEVKVIAPSPVQLPCDVDISLCPSQLHSIKVYKNGFRVYVYVRHNDTDSEMDEPEGDFLAQAKSRDVTRAKLNLDVDPPVIMVSETYLGDEGIYRCDVTYLQVHESCRTAAYTKLITLSKPTQLEVKFDGGIAENTSRIGSFVDGTKLTLSCEASGARPPAQITWWNKSTRLGAEPEDEGQLTASTIEVELTRRDLHSRFICQAMNEALQAPMVTWVDVDVHVRPLKVQFLPLDEPIVEEEKVSLICEAVGARPAAAIGWFNGTKELSSQDIKQIEIEEDGKHGTVTTRSTYSFTATKHSNGVEMRCTGLNLVMENKDEDPLETSVRLDVYYAPHPPMSEIELLPNLVHEHEDDNVTLECNVIAANPSEIYAYRWMKDGQINGESANNTFVLVDVDRDEVGNYSCMALNLFGWGPESENEELMVQYLPGPSSISYAPYLVVKNGRLTMKCNTKEMGHPPATEYIWYRDDILIKTKSQRVTFEAVTTQMLSNFTCAAVNPVGTGFFGHQTFDVL</sequence>
<dbReference type="Gene3D" id="2.60.40.10">
    <property type="entry name" value="Immunoglobulins"/>
    <property type="match status" value="5"/>
</dbReference>
<dbReference type="OMA" id="WGPESEN"/>
<dbReference type="Pfam" id="PF08205">
    <property type="entry name" value="C2-set_2"/>
    <property type="match status" value="2"/>
</dbReference>
<feature type="domain" description="Ig-like" evidence="5">
    <location>
        <begin position="463"/>
        <end position="531"/>
    </location>
</feature>
<dbReference type="PROSITE" id="PS50835">
    <property type="entry name" value="IG_LIKE"/>
    <property type="match status" value="4"/>
</dbReference>
<reference evidence="7" key="1">
    <citation type="submission" date="2011-05" db="EMBL/GenBank/DDBJ databases">
        <authorList>
            <person name="Richards S.R."/>
            <person name="Qu J."/>
            <person name="Jiang H."/>
            <person name="Jhangiani S.N."/>
            <person name="Agravi P."/>
            <person name="Goodspeed R."/>
            <person name="Gross S."/>
            <person name="Mandapat C."/>
            <person name="Jackson L."/>
            <person name="Mathew T."/>
            <person name="Pu L."/>
            <person name="Thornton R."/>
            <person name="Saada N."/>
            <person name="Wilczek-Boney K.B."/>
            <person name="Lee S."/>
            <person name="Kovar C."/>
            <person name="Wu Y."/>
            <person name="Scherer S.E."/>
            <person name="Worley K.C."/>
            <person name="Muzny D.M."/>
            <person name="Gibbs R."/>
        </authorList>
    </citation>
    <scope>NUCLEOTIDE SEQUENCE</scope>
    <source>
        <strain evidence="7">Brora</strain>
    </source>
</reference>
<feature type="domain" description="Ig-like" evidence="5">
    <location>
        <begin position="258"/>
        <end position="360"/>
    </location>
</feature>
<accession>T1JAP8</accession>
<dbReference type="AlphaFoldDB" id="T1JAP8"/>
<evidence type="ECO:0000256" key="2">
    <source>
        <dbReference type="ARBA" id="ARBA00023136"/>
    </source>
</evidence>
<keyword evidence="2" id="KW-0472">Membrane</keyword>
<feature type="domain" description="Ig-like" evidence="5">
    <location>
        <begin position="369"/>
        <end position="458"/>
    </location>
</feature>
<dbReference type="EnsemblMetazoa" id="SMAR010817-RA">
    <property type="protein sequence ID" value="SMAR010817-PA"/>
    <property type="gene ID" value="SMAR010817"/>
</dbReference>
<keyword evidence="7" id="KW-1185">Reference proteome</keyword>